<evidence type="ECO:0000313" key="2">
    <source>
        <dbReference type="Proteomes" id="UP001066276"/>
    </source>
</evidence>
<evidence type="ECO:0000313" key="1">
    <source>
        <dbReference type="EMBL" id="KAJ1128236.1"/>
    </source>
</evidence>
<organism evidence="1 2">
    <name type="scientific">Pleurodeles waltl</name>
    <name type="common">Iberian ribbed newt</name>
    <dbReference type="NCBI Taxonomy" id="8319"/>
    <lineage>
        <taxon>Eukaryota</taxon>
        <taxon>Metazoa</taxon>
        <taxon>Chordata</taxon>
        <taxon>Craniata</taxon>
        <taxon>Vertebrata</taxon>
        <taxon>Euteleostomi</taxon>
        <taxon>Amphibia</taxon>
        <taxon>Batrachia</taxon>
        <taxon>Caudata</taxon>
        <taxon>Salamandroidea</taxon>
        <taxon>Salamandridae</taxon>
        <taxon>Pleurodelinae</taxon>
        <taxon>Pleurodeles</taxon>
    </lineage>
</organism>
<keyword evidence="2" id="KW-1185">Reference proteome</keyword>
<accession>A0AAV7PJ91</accession>
<proteinExistence type="predicted"/>
<dbReference type="EMBL" id="JANPWB010000011">
    <property type="protein sequence ID" value="KAJ1128236.1"/>
    <property type="molecule type" value="Genomic_DNA"/>
</dbReference>
<gene>
    <name evidence="1" type="ORF">NDU88_006615</name>
</gene>
<sequence length="66" mass="7437">MKELCRVEKFFDVGRFNEKERASRGDEAEKDKRMNVNASMDLAYISYLSDPCPCQSSKASSSAIPV</sequence>
<comment type="caution">
    <text evidence="1">The sequence shown here is derived from an EMBL/GenBank/DDBJ whole genome shotgun (WGS) entry which is preliminary data.</text>
</comment>
<dbReference type="AlphaFoldDB" id="A0AAV7PJ91"/>
<protein>
    <submittedName>
        <fullName evidence="1">Uncharacterized protein</fullName>
    </submittedName>
</protein>
<name>A0AAV7PJ91_PLEWA</name>
<dbReference type="Proteomes" id="UP001066276">
    <property type="component" value="Chromosome 7"/>
</dbReference>
<reference evidence="1" key="1">
    <citation type="journal article" date="2022" name="bioRxiv">
        <title>Sequencing and chromosome-scale assembly of the giantPleurodeles waltlgenome.</title>
        <authorList>
            <person name="Brown T."/>
            <person name="Elewa A."/>
            <person name="Iarovenko S."/>
            <person name="Subramanian E."/>
            <person name="Araus A.J."/>
            <person name="Petzold A."/>
            <person name="Susuki M."/>
            <person name="Suzuki K.-i.T."/>
            <person name="Hayashi T."/>
            <person name="Toyoda A."/>
            <person name="Oliveira C."/>
            <person name="Osipova E."/>
            <person name="Leigh N.D."/>
            <person name="Simon A."/>
            <person name="Yun M.H."/>
        </authorList>
    </citation>
    <scope>NUCLEOTIDE SEQUENCE</scope>
    <source>
        <strain evidence="1">20211129_DDA</strain>
        <tissue evidence="1">Liver</tissue>
    </source>
</reference>